<proteinExistence type="predicted"/>
<evidence type="ECO:0000259" key="7">
    <source>
        <dbReference type="Pfam" id="PF08701"/>
    </source>
</evidence>
<evidence type="ECO:0000313" key="9">
    <source>
        <dbReference type="Proteomes" id="UP000027265"/>
    </source>
</evidence>
<dbReference type="PANTHER" id="PTHR11089">
    <property type="entry name" value="GTP-BINDING PROTEIN-RELATED"/>
    <property type="match status" value="1"/>
</dbReference>
<dbReference type="Gene3D" id="3.40.50.300">
    <property type="entry name" value="P-loop containing nucleotide triphosphate hydrolases"/>
    <property type="match status" value="1"/>
</dbReference>
<dbReference type="InterPro" id="IPR027417">
    <property type="entry name" value="P-loop_NTPase"/>
</dbReference>
<dbReference type="Pfam" id="PF08701">
    <property type="entry name" value="GN3L_Grn1"/>
    <property type="match status" value="1"/>
</dbReference>
<evidence type="ECO:0000259" key="6">
    <source>
        <dbReference type="Pfam" id="PF01926"/>
    </source>
</evidence>
<dbReference type="SUPFAM" id="SSF52540">
    <property type="entry name" value="P-loop containing nucleoside triphosphate hydrolases"/>
    <property type="match status" value="1"/>
</dbReference>
<feature type="compositionally biased region" description="Basic residues" evidence="5">
    <location>
        <begin position="619"/>
        <end position="631"/>
    </location>
</feature>
<dbReference type="EMBL" id="KL197709">
    <property type="protein sequence ID" value="KDQ65029.1"/>
    <property type="molecule type" value="Genomic_DNA"/>
</dbReference>
<evidence type="ECO:0000256" key="5">
    <source>
        <dbReference type="SAM" id="MobiDB-lite"/>
    </source>
</evidence>
<dbReference type="GO" id="GO:0005525">
    <property type="term" value="F:GTP binding"/>
    <property type="evidence" value="ECO:0007669"/>
    <property type="project" value="UniProtKB-KW"/>
</dbReference>
<dbReference type="Proteomes" id="UP000027265">
    <property type="component" value="Unassembled WGS sequence"/>
</dbReference>
<evidence type="ECO:0000313" key="8">
    <source>
        <dbReference type="EMBL" id="KDQ65029.1"/>
    </source>
</evidence>
<dbReference type="PANTHER" id="PTHR11089:SF30">
    <property type="entry name" value="GUANINE NUCLEOTIDE-BINDING PROTEIN-LIKE 3 HOMOLOG"/>
    <property type="match status" value="1"/>
</dbReference>
<dbReference type="InterPro" id="IPR014813">
    <property type="entry name" value="Gnl3_N_dom"/>
</dbReference>
<dbReference type="Pfam" id="PF01926">
    <property type="entry name" value="MMR_HSR1"/>
    <property type="match status" value="1"/>
</dbReference>
<feature type="compositionally biased region" description="Basic and acidic residues" evidence="5">
    <location>
        <begin position="66"/>
        <end position="84"/>
    </location>
</feature>
<reference evidence="9" key="1">
    <citation type="journal article" date="2014" name="Proc. Natl. Acad. Sci. U.S.A.">
        <title>Extensive sampling of basidiomycete genomes demonstrates inadequacy of the white-rot/brown-rot paradigm for wood decay fungi.</title>
        <authorList>
            <person name="Riley R."/>
            <person name="Salamov A.A."/>
            <person name="Brown D.W."/>
            <person name="Nagy L.G."/>
            <person name="Floudas D."/>
            <person name="Held B.W."/>
            <person name="Levasseur A."/>
            <person name="Lombard V."/>
            <person name="Morin E."/>
            <person name="Otillar R."/>
            <person name="Lindquist E.A."/>
            <person name="Sun H."/>
            <person name="LaButti K.M."/>
            <person name="Schmutz J."/>
            <person name="Jabbour D."/>
            <person name="Luo H."/>
            <person name="Baker S.E."/>
            <person name="Pisabarro A.G."/>
            <person name="Walton J.D."/>
            <person name="Blanchette R.A."/>
            <person name="Henrissat B."/>
            <person name="Martin F."/>
            <person name="Cullen D."/>
            <person name="Hibbett D.S."/>
            <person name="Grigoriev I.V."/>
        </authorList>
    </citation>
    <scope>NUCLEOTIDE SEQUENCE [LARGE SCALE GENOMIC DNA]</scope>
    <source>
        <strain evidence="9">MUCL 33604</strain>
    </source>
</reference>
<feature type="domain" description="G" evidence="6">
    <location>
        <begin position="269"/>
        <end position="345"/>
    </location>
</feature>
<gene>
    <name evidence="8" type="ORF">JAAARDRAFT_167869</name>
</gene>
<evidence type="ECO:0000256" key="4">
    <source>
        <dbReference type="ARBA" id="ARBA00023242"/>
    </source>
</evidence>
<dbReference type="InterPro" id="IPR050755">
    <property type="entry name" value="TRAFAC_YlqF/YawG_RiboMat"/>
</dbReference>
<keyword evidence="4" id="KW-0539">Nucleus</keyword>
<sequence length="631" mass="69134">MPRIRKKTSKRGTTHQRQKIKHKVAECHHKKKQLAKKNPQWKTKHPKDPGIPNNFPYKDQILAEIAEERRQAEEAKQQKKDAKKAAKAAAAGGIGGGEEDRGEEGEEEAFDGVGSVKSGQRLSNKKKVAVVGEVEEDVPILLNPDLPNLKSVLDQADVVVEVLDARDPLPYRNSHLEKLVSGKRLLLVLNKADACPRETLANWRAYLRSQHSTLLFRSASAFLPSASDSSAKWKGKDKAPTDDGLGVDSVLACLGSWAKQKEGDSPLVVAIVGLVNSGKSAFVNSLLRKQVLPLYQLSTSSPQNGPTTTTSAQEVTLDVDGKSIRLIDTPGLAWAAVEDQPEAELHKARVRDILIRNKGRIDRLKDPEPAVADIVSRADHEDLMVFFNLPAFIQGDVNGFLSGVARTNGLIKNNGILDIQGAARIVLRDWSTGKLPRYSVPPPLAPGSSVAVDDILRDVYAREDQILSQFKTRKEMRTERGLVKLTAGSVEMREVVLDAPWVGGQNDESDEDDEESENEMDVGADGEDLVEDDEEDEDEMELELDGLGGDGDDDGSDQSEDSEDEAPVLTKRKRKLSSKPSAKTLPQPKKVAFAALPKESKQSRVQVKPTAGKASHPSAQRRKAPAKQRRK</sequence>
<dbReference type="Gene3D" id="1.10.1580.10">
    <property type="match status" value="1"/>
</dbReference>
<dbReference type="STRING" id="933084.A0A067QDL4"/>
<feature type="domain" description="Guanine nucleotide-binding protein-like 3 N-terminal" evidence="7">
    <location>
        <begin position="14"/>
        <end position="89"/>
    </location>
</feature>
<evidence type="ECO:0000256" key="1">
    <source>
        <dbReference type="ARBA" id="ARBA00004123"/>
    </source>
</evidence>
<feature type="compositionally biased region" description="Basic residues" evidence="5">
    <location>
        <begin position="1"/>
        <end position="35"/>
    </location>
</feature>
<dbReference type="InParanoid" id="A0A067QDL4"/>
<keyword evidence="3" id="KW-0342">GTP-binding</keyword>
<organism evidence="8 9">
    <name type="scientific">Jaapia argillacea MUCL 33604</name>
    <dbReference type="NCBI Taxonomy" id="933084"/>
    <lineage>
        <taxon>Eukaryota</taxon>
        <taxon>Fungi</taxon>
        <taxon>Dikarya</taxon>
        <taxon>Basidiomycota</taxon>
        <taxon>Agaricomycotina</taxon>
        <taxon>Agaricomycetes</taxon>
        <taxon>Agaricomycetidae</taxon>
        <taxon>Jaapiales</taxon>
        <taxon>Jaapiaceae</taxon>
        <taxon>Jaapia</taxon>
    </lineage>
</organism>
<dbReference type="HOGENOM" id="CLU_011106_5_1_1"/>
<evidence type="ECO:0000256" key="2">
    <source>
        <dbReference type="ARBA" id="ARBA00022741"/>
    </source>
</evidence>
<feature type="compositionally biased region" description="Acidic residues" evidence="5">
    <location>
        <begin position="100"/>
        <end position="110"/>
    </location>
</feature>
<dbReference type="InterPro" id="IPR006073">
    <property type="entry name" value="GTP-bd"/>
</dbReference>
<comment type="subcellular location">
    <subcellularLocation>
        <location evidence="1">Nucleus</location>
    </subcellularLocation>
</comment>
<evidence type="ECO:0008006" key="10">
    <source>
        <dbReference type="Google" id="ProtNLM"/>
    </source>
</evidence>
<keyword evidence="2" id="KW-0547">Nucleotide-binding</keyword>
<name>A0A067QDL4_9AGAM</name>
<dbReference type="AlphaFoldDB" id="A0A067QDL4"/>
<dbReference type="GO" id="GO:0005730">
    <property type="term" value="C:nucleolus"/>
    <property type="evidence" value="ECO:0007669"/>
    <property type="project" value="UniProtKB-ARBA"/>
</dbReference>
<dbReference type="InterPro" id="IPR023179">
    <property type="entry name" value="GTP-bd_ortho_bundle_sf"/>
</dbReference>
<feature type="compositionally biased region" description="Acidic residues" evidence="5">
    <location>
        <begin position="507"/>
        <end position="566"/>
    </location>
</feature>
<evidence type="ECO:0000256" key="3">
    <source>
        <dbReference type="ARBA" id="ARBA00023134"/>
    </source>
</evidence>
<feature type="region of interest" description="Disordered" evidence="5">
    <location>
        <begin position="496"/>
        <end position="631"/>
    </location>
</feature>
<protein>
    <recommendedName>
        <fullName evidence="10">CP-type G domain-containing protein</fullName>
    </recommendedName>
</protein>
<accession>A0A067QDL4</accession>
<feature type="region of interest" description="Disordered" evidence="5">
    <location>
        <begin position="1"/>
        <end position="117"/>
    </location>
</feature>
<keyword evidence="9" id="KW-1185">Reference proteome</keyword>
<dbReference type="OrthoDB" id="10266128at2759"/>